<keyword evidence="2" id="KW-1185">Reference proteome</keyword>
<dbReference type="Proteomes" id="UP001140087">
    <property type="component" value="Unassembled WGS sequence"/>
</dbReference>
<feature type="non-terminal residue" evidence="1">
    <location>
        <position position="1"/>
    </location>
</feature>
<gene>
    <name evidence="1" type="primary">RPB2_1</name>
    <name evidence="1" type="ORF">H4R21_001478</name>
</gene>
<accession>A0ACC1LB27</accession>
<comment type="caution">
    <text evidence="1">The sequence shown here is derived from an EMBL/GenBank/DDBJ whole genome shotgun (WGS) entry which is preliminary data.</text>
</comment>
<evidence type="ECO:0000313" key="1">
    <source>
        <dbReference type="EMBL" id="KAJ2804849.1"/>
    </source>
</evidence>
<organism evidence="1 2">
    <name type="scientific">Coemansia helicoidea</name>
    <dbReference type="NCBI Taxonomy" id="1286919"/>
    <lineage>
        <taxon>Eukaryota</taxon>
        <taxon>Fungi</taxon>
        <taxon>Fungi incertae sedis</taxon>
        <taxon>Zoopagomycota</taxon>
        <taxon>Kickxellomycotina</taxon>
        <taxon>Kickxellomycetes</taxon>
        <taxon>Kickxellales</taxon>
        <taxon>Kickxellaceae</taxon>
        <taxon>Coemansia</taxon>
    </lineage>
</organism>
<dbReference type="EC" id="2.7.7.6" evidence="1"/>
<dbReference type="EMBL" id="JANBUN010000308">
    <property type="protein sequence ID" value="KAJ2804849.1"/>
    <property type="molecule type" value="Genomic_DNA"/>
</dbReference>
<proteinExistence type="predicted"/>
<name>A0ACC1LB27_9FUNG</name>
<evidence type="ECO:0000313" key="2">
    <source>
        <dbReference type="Proteomes" id="UP001140087"/>
    </source>
</evidence>
<protein>
    <submittedName>
        <fullName evidence="1">DNA-dependent RNA polymerase II</fullName>
        <ecNumber evidence="1">2.7.7.6</ecNumber>
    </submittedName>
</protein>
<keyword evidence="1" id="KW-0548">Nucleotidyltransferase</keyword>
<reference evidence="1" key="1">
    <citation type="submission" date="2022-07" db="EMBL/GenBank/DDBJ databases">
        <title>Phylogenomic reconstructions and comparative analyses of Kickxellomycotina fungi.</title>
        <authorList>
            <person name="Reynolds N.K."/>
            <person name="Stajich J.E."/>
            <person name="Barry K."/>
            <person name="Grigoriev I.V."/>
            <person name="Crous P."/>
            <person name="Smith M.E."/>
        </authorList>
    </citation>
    <scope>NUCLEOTIDE SEQUENCE</scope>
    <source>
        <strain evidence="1">BCRC 34780</strain>
    </source>
</reference>
<sequence length="104" mass="11806">PVEGRTRDGGLRFGEMERDVMIAHGAAQFLKERLFDVSDAYRVHVCDICGLMVVAQLKKSEFECAPCKNRTRISQVRIPYACKLLFQELMSMNITPRLMVSAPN</sequence>
<keyword evidence="1" id="KW-0808">Transferase</keyword>